<evidence type="ECO:0000313" key="1">
    <source>
        <dbReference type="EMBL" id="KAK8959751.1"/>
    </source>
</evidence>
<comment type="caution">
    <text evidence="1">The sequence shown here is derived from an EMBL/GenBank/DDBJ whole genome shotgun (WGS) entry which is preliminary data.</text>
</comment>
<keyword evidence="2" id="KW-1185">Reference proteome</keyword>
<gene>
    <name evidence="1" type="ORF">KSP40_PGU019602</name>
</gene>
<proteinExistence type="predicted"/>
<organism evidence="1 2">
    <name type="scientific">Platanthera guangdongensis</name>
    <dbReference type="NCBI Taxonomy" id="2320717"/>
    <lineage>
        <taxon>Eukaryota</taxon>
        <taxon>Viridiplantae</taxon>
        <taxon>Streptophyta</taxon>
        <taxon>Embryophyta</taxon>
        <taxon>Tracheophyta</taxon>
        <taxon>Spermatophyta</taxon>
        <taxon>Magnoliopsida</taxon>
        <taxon>Liliopsida</taxon>
        <taxon>Asparagales</taxon>
        <taxon>Orchidaceae</taxon>
        <taxon>Orchidoideae</taxon>
        <taxon>Orchideae</taxon>
        <taxon>Orchidinae</taxon>
        <taxon>Platanthera</taxon>
    </lineage>
</organism>
<dbReference type="Proteomes" id="UP001412067">
    <property type="component" value="Unassembled WGS sequence"/>
</dbReference>
<evidence type="ECO:0000313" key="2">
    <source>
        <dbReference type="Proteomes" id="UP001412067"/>
    </source>
</evidence>
<reference evidence="1 2" key="1">
    <citation type="journal article" date="2022" name="Nat. Plants">
        <title>Genomes of leafy and leafless Platanthera orchids illuminate the evolution of mycoheterotrophy.</title>
        <authorList>
            <person name="Li M.H."/>
            <person name="Liu K.W."/>
            <person name="Li Z."/>
            <person name="Lu H.C."/>
            <person name="Ye Q.L."/>
            <person name="Zhang D."/>
            <person name="Wang J.Y."/>
            <person name="Li Y.F."/>
            <person name="Zhong Z.M."/>
            <person name="Liu X."/>
            <person name="Yu X."/>
            <person name="Liu D.K."/>
            <person name="Tu X.D."/>
            <person name="Liu B."/>
            <person name="Hao Y."/>
            <person name="Liao X.Y."/>
            <person name="Jiang Y.T."/>
            <person name="Sun W.H."/>
            <person name="Chen J."/>
            <person name="Chen Y.Q."/>
            <person name="Ai Y."/>
            <person name="Zhai J.W."/>
            <person name="Wu S.S."/>
            <person name="Zhou Z."/>
            <person name="Hsiao Y.Y."/>
            <person name="Wu W.L."/>
            <person name="Chen Y.Y."/>
            <person name="Lin Y.F."/>
            <person name="Hsu J.L."/>
            <person name="Li C.Y."/>
            <person name="Wang Z.W."/>
            <person name="Zhao X."/>
            <person name="Zhong W.Y."/>
            <person name="Ma X.K."/>
            <person name="Ma L."/>
            <person name="Huang J."/>
            <person name="Chen G.Z."/>
            <person name="Huang M.Z."/>
            <person name="Huang L."/>
            <person name="Peng D.H."/>
            <person name="Luo Y.B."/>
            <person name="Zou S.Q."/>
            <person name="Chen S.P."/>
            <person name="Lan S."/>
            <person name="Tsai W.C."/>
            <person name="Van de Peer Y."/>
            <person name="Liu Z.J."/>
        </authorList>
    </citation>
    <scope>NUCLEOTIDE SEQUENCE [LARGE SCALE GENOMIC DNA]</scope>
    <source>
        <strain evidence="1">Lor288</strain>
    </source>
</reference>
<protein>
    <submittedName>
        <fullName evidence="1">Uncharacterized protein</fullName>
    </submittedName>
</protein>
<name>A0ABR2M7X4_9ASPA</name>
<accession>A0ABR2M7X4</accession>
<dbReference type="EMBL" id="JBBWWR010000011">
    <property type="protein sequence ID" value="KAK8959751.1"/>
    <property type="molecule type" value="Genomic_DNA"/>
</dbReference>
<sequence length="80" mass="9340">MWWSHHRRRRSSFTQRLLLSMNRGGSYSTSTRGVRKKGTRNYLRDLILQHKLGLLGLLETKIENLLRSKIDKLAGRGCES</sequence>